<feature type="chain" id="PRO_5042502952" evidence="1">
    <location>
        <begin position="26"/>
        <end position="233"/>
    </location>
</feature>
<dbReference type="Pfam" id="PF16984">
    <property type="entry name" value="Grp7_allergen"/>
    <property type="match status" value="1"/>
</dbReference>
<proteinExistence type="predicted"/>
<evidence type="ECO:0000313" key="2">
    <source>
        <dbReference type="Proteomes" id="UP000694867"/>
    </source>
</evidence>
<dbReference type="GeneID" id="100897793"/>
<gene>
    <name evidence="3" type="primary">LOC100897793</name>
</gene>
<keyword evidence="2" id="KW-1185">Reference proteome</keyword>
<feature type="signal peptide" evidence="1">
    <location>
        <begin position="1"/>
        <end position="25"/>
    </location>
</feature>
<evidence type="ECO:0000313" key="3">
    <source>
        <dbReference type="RefSeq" id="XP_003747516.1"/>
    </source>
</evidence>
<dbReference type="InterPro" id="IPR038602">
    <property type="entry name" value="Mite_allergen_7_sf"/>
</dbReference>
<dbReference type="KEGG" id="goe:100897793"/>
<protein>
    <submittedName>
        <fullName evidence="3">Uncharacterized protein LOC100897793</fullName>
    </submittedName>
</protein>
<keyword evidence="1" id="KW-0732">Signal</keyword>
<sequence>MEEKSFSMKTLFLIYILTSFGEVSPLSRDPDSPYFPAVSGDENLLVLNEFIDSIIREMKTRQQLIEVLNPLTLERNITFSKGVIYQISVNGLLSLHRVGDITFVPDTPEVIAKLAVKDVDLKFKYNVRALGVPSQGRLNMRVNNIEMGLRASFRGAKASLDQFEIHTFGKILIREFAGTSRLLNWLTKPTLELALNLSRSKLKEKIEKALRERLEEEFRRIHLEDVIASVILQ</sequence>
<dbReference type="Gene3D" id="3.15.10.50">
    <property type="match status" value="1"/>
</dbReference>
<accession>A0AAJ6QXY8</accession>
<dbReference type="RefSeq" id="XP_003747516.1">
    <property type="nucleotide sequence ID" value="XM_003747468.1"/>
</dbReference>
<dbReference type="AlphaFoldDB" id="A0AAJ6QXY8"/>
<dbReference type="InterPro" id="IPR020234">
    <property type="entry name" value="Mite_allergen_group-7"/>
</dbReference>
<dbReference type="Proteomes" id="UP000694867">
    <property type="component" value="Unplaced"/>
</dbReference>
<organism evidence="2 3">
    <name type="scientific">Galendromus occidentalis</name>
    <name type="common">western predatory mite</name>
    <dbReference type="NCBI Taxonomy" id="34638"/>
    <lineage>
        <taxon>Eukaryota</taxon>
        <taxon>Metazoa</taxon>
        <taxon>Ecdysozoa</taxon>
        <taxon>Arthropoda</taxon>
        <taxon>Chelicerata</taxon>
        <taxon>Arachnida</taxon>
        <taxon>Acari</taxon>
        <taxon>Parasitiformes</taxon>
        <taxon>Mesostigmata</taxon>
        <taxon>Gamasina</taxon>
        <taxon>Phytoseioidea</taxon>
        <taxon>Phytoseiidae</taxon>
        <taxon>Typhlodrominae</taxon>
        <taxon>Galendromus</taxon>
    </lineage>
</organism>
<reference evidence="3" key="1">
    <citation type="submission" date="2025-08" db="UniProtKB">
        <authorList>
            <consortium name="RefSeq"/>
        </authorList>
    </citation>
    <scope>IDENTIFICATION</scope>
</reference>
<evidence type="ECO:0000256" key="1">
    <source>
        <dbReference type="SAM" id="SignalP"/>
    </source>
</evidence>
<name>A0AAJ6QXY8_9ACAR</name>